<dbReference type="GO" id="GO:0071949">
    <property type="term" value="F:FAD binding"/>
    <property type="evidence" value="ECO:0007669"/>
    <property type="project" value="InterPro"/>
</dbReference>
<keyword evidence="5 8" id="KW-0503">Monooxygenase</keyword>
<dbReference type="InterPro" id="IPR050493">
    <property type="entry name" value="FAD-dep_Monooxygenase_BioMet"/>
</dbReference>
<keyword evidence="2" id="KW-0285">Flavoprotein</keyword>
<reference evidence="8 9" key="2">
    <citation type="journal article" date="2018" name="Int. J. Syst. Evol. Microbiol.">
        <title>Burkholderia insecticola sp. nov., a gut symbiotic bacterium of the bean bug Riptortus pedestris.</title>
        <authorList>
            <person name="Takeshita K."/>
            <person name="Tamaki H."/>
            <person name="Ohbayashi T."/>
            <person name="Meng X.-Y."/>
            <person name="Sone T."/>
            <person name="Mitani Y."/>
            <person name="Peeters C."/>
            <person name="Kikuchi Y."/>
            <person name="Vandamme P."/>
        </authorList>
    </citation>
    <scope>NUCLEOTIDE SEQUENCE [LARGE SCALE GENOMIC DNA]</scope>
    <source>
        <strain evidence="8">RPE64</strain>
        <plasmid evidence="8 9">p2</plasmid>
    </source>
</reference>
<evidence type="ECO:0000313" key="8">
    <source>
        <dbReference type="EMBL" id="BAO94028.1"/>
    </source>
</evidence>
<evidence type="ECO:0000313" key="9">
    <source>
        <dbReference type="Proteomes" id="UP000013966"/>
    </source>
</evidence>
<evidence type="ECO:0000256" key="3">
    <source>
        <dbReference type="ARBA" id="ARBA00022827"/>
    </source>
</evidence>
<accession>A0A060PJC4</accession>
<evidence type="ECO:0000259" key="7">
    <source>
        <dbReference type="Pfam" id="PF01494"/>
    </source>
</evidence>
<dbReference type="AlphaFoldDB" id="A0A060PJC4"/>
<dbReference type="InterPro" id="IPR036188">
    <property type="entry name" value="FAD/NAD-bd_sf"/>
</dbReference>
<name>A0A060PJC4_9BURK</name>
<dbReference type="PRINTS" id="PR00420">
    <property type="entry name" value="RNGMNOXGNASE"/>
</dbReference>
<keyword evidence="9" id="KW-1185">Reference proteome</keyword>
<evidence type="ECO:0000256" key="5">
    <source>
        <dbReference type="ARBA" id="ARBA00023033"/>
    </source>
</evidence>
<reference evidence="8 9" key="1">
    <citation type="journal article" date="2013" name="Genome Announc.">
        <title>Complete Genome Sequence of Burkholderia sp. Strain RPE64, Bacterial Symbiont of the Bean Bug Riptortus pedestris.</title>
        <authorList>
            <person name="Shibata T.F."/>
            <person name="Maeda T."/>
            <person name="Nikoh N."/>
            <person name="Yamaguchi K."/>
            <person name="Oshima K."/>
            <person name="Hattori M."/>
            <person name="Nishiyama T."/>
            <person name="Hasebe M."/>
            <person name="Fukatsu T."/>
            <person name="Kikuchi Y."/>
            <person name="Shigenobu S."/>
        </authorList>
    </citation>
    <scope>NUCLEOTIDE SEQUENCE [LARGE SCALE GENOMIC DNA]</scope>
    <source>
        <plasmid evidence="8 9">p2</plasmid>
    </source>
</reference>
<dbReference type="OrthoDB" id="5487740at2"/>
<comment type="cofactor">
    <cofactor evidence="1">
        <name>FAD</name>
        <dbReference type="ChEBI" id="CHEBI:57692"/>
    </cofactor>
</comment>
<evidence type="ECO:0000256" key="2">
    <source>
        <dbReference type="ARBA" id="ARBA00022630"/>
    </source>
</evidence>
<dbReference type="PANTHER" id="PTHR13789:SF318">
    <property type="entry name" value="GERANYLGERANYL DIPHOSPHATE REDUCTASE"/>
    <property type="match status" value="1"/>
</dbReference>
<dbReference type="GO" id="GO:0004497">
    <property type="term" value="F:monooxygenase activity"/>
    <property type="evidence" value="ECO:0007669"/>
    <property type="project" value="UniProtKB-KW"/>
</dbReference>
<keyword evidence="4" id="KW-0560">Oxidoreductase</keyword>
<evidence type="ECO:0000256" key="6">
    <source>
        <dbReference type="SAM" id="MobiDB-lite"/>
    </source>
</evidence>
<dbReference type="Proteomes" id="UP000013966">
    <property type="component" value="Plasmid p2"/>
</dbReference>
<dbReference type="Gene3D" id="3.50.50.60">
    <property type="entry name" value="FAD/NAD(P)-binding domain"/>
    <property type="match status" value="1"/>
</dbReference>
<dbReference type="HOGENOM" id="CLU_009665_19_5_4"/>
<geneLocation type="plasmid" evidence="8 9">
    <name>p2</name>
</geneLocation>
<proteinExistence type="predicted"/>
<feature type="region of interest" description="Disordered" evidence="6">
    <location>
        <begin position="336"/>
        <end position="372"/>
    </location>
</feature>
<organism evidence="8 9">
    <name type="scientific">Caballeronia insecticola</name>
    <dbReference type="NCBI Taxonomy" id="758793"/>
    <lineage>
        <taxon>Bacteria</taxon>
        <taxon>Pseudomonadati</taxon>
        <taxon>Pseudomonadota</taxon>
        <taxon>Betaproteobacteria</taxon>
        <taxon>Burkholderiales</taxon>
        <taxon>Burkholderiaceae</taxon>
        <taxon>Caballeronia</taxon>
    </lineage>
</organism>
<keyword evidence="3" id="KW-0274">FAD</keyword>
<evidence type="ECO:0000256" key="4">
    <source>
        <dbReference type="ARBA" id="ARBA00023002"/>
    </source>
</evidence>
<protein>
    <submittedName>
        <fullName evidence="8">Monooxygenase FAD-binding protein</fullName>
    </submittedName>
</protein>
<dbReference type="RefSeq" id="WP_044044096.1">
    <property type="nucleotide sequence ID" value="NC_021295.1"/>
</dbReference>
<dbReference type="KEGG" id="buo:BRPE64_ECDS01460"/>
<dbReference type="EMBL" id="AP013062">
    <property type="protein sequence ID" value="BAO94028.1"/>
    <property type="molecule type" value="Genomic_DNA"/>
</dbReference>
<dbReference type="Pfam" id="PF01494">
    <property type="entry name" value="FAD_binding_3"/>
    <property type="match status" value="1"/>
</dbReference>
<evidence type="ECO:0000256" key="1">
    <source>
        <dbReference type="ARBA" id="ARBA00001974"/>
    </source>
</evidence>
<keyword evidence="8" id="KW-0614">Plasmid</keyword>
<dbReference type="SUPFAM" id="SSF51905">
    <property type="entry name" value="FAD/NAD(P)-binding domain"/>
    <property type="match status" value="1"/>
</dbReference>
<dbReference type="PANTHER" id="PTHR13789">
    <property type="entry name" value="MONOOXYGENASE"/>
    <property type="match status" value="1"/>
</dbReference>
<feature type="domain" description="FAD-binding" evidence="7">
    <location>
        <begin position="10"/>
        <end position="343"/>
    </location>
</feature>
<dbReference type="InterPro" id="IPR002938">
    <property type="entry name" value="FAD-bd"/>
</dbReference>
<gene>
    <name evidence="8" type="ORF">BRPE64_ECDS01460</name>
</gene>
<sequence>MTSSTLKDLNIAVIGAGYAGATAALALSQLGATVTVYEQAQEIKEVGAGIGLRPSTMDQFRKLGIFDRIAAVTSPSDCFEILSAHGQRIAMEEWPEKQAFGASTHFVHRGDFIETLLGTLPAGMVKLDHRLSRITSNGDGATAIFENGVTVNADLIVGADGIRSQVRKHLFGDHPPVFAGEHAYRAVIPAADTFGLVADGNLRMYVGHGTKIYLLPLHHRNEVSFDVTCLATDSTPAPAVSKTELMNVVAGFDAQLKAIAEGLDMSKVNLRAVYDIDPVPLWHSRSVVLIGDAAHAMLHHQGQGANSAVLDAGALAEKLREADSIAEALAQFQASRKPVTDELQRLSRQGWSEDEVQSVFPNQHQGEIAARS</sequence>